<gene>
    <name evidence="3" type="ORF">MEDL_68355</name>
</gene>
<dbReference type="PANTHER" id="PTHR33050">
    <property type="entry name" value="REVERSE TRANSCRIPTASE DOMAIN-CONTAINING PROTEIN"/>
    <property type="match status" value="1"/>
</dbReference>
<evidence type="ECO:0000259" key="2">
    <source>
        <dbReference type="Pfam" id="PF04852"/>
    </source>
</evidence>
<sequence>MQYKIDHMAEPHLILKPRHTLVGKGLLPMILDFKSTDDDVLVENMARLKKDHPLNNYSLDELSIEFKKLTAESFKDVLMLAGKDVNLENGLQLMHQAILYANLIGGPKENLPFRQPESFIAGNLHKHLEAWRELNPSAEVLEWLENGVNIENYFRHFKGNFKGKMYDSATPPCMYFDNALNCKNHVEFIKSTLLDRVRNGSMSVWGRVGCCDPPHLVMPLTVEVTKPRLCHDERFLNLWVIDKPFVLDTLKEVPSLVENSTFMASVDDKSGYDHILVHKDSRKYFGVRFADWYLVFNTIPFGFKTSAYIYHTTGMVATGHCRKLGVPCLQYIDDRLISEFRQVPLKTLQRFTRKCISFMLAVPAAKLFTRESNKAIGRAIKNSKPVLIDKKLREEIKHWQFLDTWVGYVPWRAEHHLQVSLATDASSYRWAAFVSEEEVIGDFFKEDDSRPIHLKEGEALLKTLMSLDKRLANHRVDAFVDNQAVVASWEGEGRCTQLNDIMKSIFGISQKLNIDLHLEYIPSAKNPADPGSRKLTLQDSKLTERAWKLVEDRFGPHTVDLMALDSNAMIDSEGIPLKHFTPYPCPSLSKVTPGIPRLWKPAVPCQSCCYPNDEGFKYCQSCGHQFITNSSQSLNVFDRVSEKRLRYLDNLVEDTPYANKKSALEKEFSKFLAYYSKSIYSANPDDIRKFLVFKDKLGRTQIHDINCAYLGKTGIHECECPLRLASGTVQTTLSQLKSIFKSYGRGDKWNDDLMFGNPASSAKVLKYLGAIKQEQAISHRVVKQAKPFLFEKLITIARFIDSQLVMENDSVNKFVLLRDQAFLKLHFLGEIERPI</sequence>
<proteinExistence type="predicted"/>
<protein>
    <submittedName>
        <fullName evidence="3">Uncharacterized protein</fullName>
    </submittedName>
</protein>
<comment type="caution">
    <text evidence="3">The sequence shown here is derived from an EMBL/GenBank/DDBJ whole genome shotgun (WGS) entry which is preliminary data.</text>
</comment>
<evidence type="ECO:0000259" key="1">
    <source>
        <dbReference type="Pfam" id="PF00078"/>
    </source>
</evidence>
<accession>A0A8S3VK15</accession>
<organism evidence="3 4">
    <name type="scientific">Mytilus edulis</name>
    <name type="common">Blue mussel</name>
    <dbReference type="NCBI Taxonomy" id="6550"/>
    <lineage>
        <taxon>Eukaryota</taxon>
        <taxon>Metazoa</taxon>
        <taxon>Spiralia</taxon>
        <taxon>Lophotrochozoa</taxon>
        <taxon>Mollusca</taxon>
        <taxon>Bivalvia</taxon>
        <taxon>Autobranchia</taxon>
        <taxon>Pteriomorphia</taxon>
        <taxon>Mytilida</taxon>
        <taxon>Mytiloidea</taxon>
        <taxon>Mytilidae</taxon>
        <taxon>Mytilinae</taxon>
        <taxon>Mytilus</taxon>
    </lineage>
</organism>
<dbReference type="InterPro" id="IPR043128">
    <property type="entry name" value="Rev_trsase/Diguanyl_cyclase"/>
</dbReference>
<reference evidence="3" key="1">
    <citation type="submission" date="2021-03" db="EMBL/GenBank/DDBJ databases">
        <authorList>
            <person name="Bekaert M."/>
        </authorList>
    </citation>
    <scope>NUCLEOTIDE SEQUENCE</scope>
</reference>
<dbReference type="InterPro" id="IPR006936">
    <property type="entry name" value="ALOG_dom"/>
</dbReference>
<dbReference type="PANTHER" id="PTHR33050:SF7">
    <property type="entry name" value="RIBONUCLEASE H"/>
    <property type="match status" value="1"/>
</dbReference>
<dbReference type="InterPro" id="IPR000477">
    <property type="entry name" value="RT_dom"/>
</dbReference>
<dbReference type="Gene3D" id="3.30.70.270">
    <property type="match status" value="1"/>
</dbReference>
<dbReference type="Pfam" id="PF04852">
    <property type="entry name" value="ALOG_dom"/>
    <property type="match status" value="1"/>
</dbReference>
<dbReference type="AlphaFoldDB" id="A0A8S3VK15"/>
<feature type="domain" description="ALOG" evidence="2">
    <location>
        <begin position="666"/>
        <end position="772"/>
    </location>
</feature>
<evidence type="ECO:0000313" key="4">
    <source>
        <dbReference type="Proteomes" id="UP000683360"/>
    </source>
</evidence>
<dbReference type="Pfam" id="PF00078">
    <property type="entry name" value="RVT_1"/>
    <property type="match status" value="1"/>
</dbReference>
<dbReference type="OrthoDB" id="6153803at2759"/>
<keyword evidence="4" id="KW-1185">Reference proteome</keyword>
<dbReference type="SUPFAM" id="SSF56672">
    <property type="entry name" value="DNA/RNA polymerases"/>
    <property type="match status" value="1"/>
</dbReference>
<evidence type="ECO:0000313" key="3">
    <source>
        <dbReference type="EMBL" id="CAG2257061.1"/>
    </source>
</evidence>
<dbReference type="Gene3D" id="3.10.10.10">
    <property type="entry name" value="HIV Type 1 Reverse Transcriptase, subunit A, domain 1"/>
    <property type="match status" value="1"/>
</dbReference>
<feature type="domain" description="Reverse transcriptase" evidence="1">
    <location>
        <begin position="258"/>
        <end position="366"/>
    </location>
</feature>
<dbReference type="InterPro" id="IPR052055">
    <property type="entry name" value="Hepadnavirus_pol/RT"/>
</dbReference>
<dbReference type="Proteomes" id="UP000683360">
    <property type="component" value="Unassembled WGS sequence"/>
</dbReference>
<dbReference type="EMBL" id="CAJPWZ010003319">
    <property type="protein sequence ID" value="CAG2257061.1"/>
    <property type="molecule type" value="Genomic_DNA"/>
</dbReference>
<dbReference type="InterPro" id="IPR043502">
    <property type="entry name" value="DNA/RNA_pol_sf"/>
</dbReference>
<name>A0A8S3VK15_MYTED</name>